<accession>A0A1M4N2J6</accession>
<dbReference type="EMBL" id="FMJB01000055">
    <property type="protein sequence ID" value="SCM68194.1"/>
    <property type="molecule type" value="Genomic_DNA"/>
</dbReference>
<keyword evidence="1" id="KW-1133">Transmembrane helix</keyword>
<feature type="transmembrane region" description="Helical" evidence="1">
    <location>
        <begin position="59"/>
        <end position="78"/>
    </location>
</feature>
<evidence type="ECO:0000313" key="2">
    <source>
        <dbReference type="EMBL" id="SCM68194.1"/>
    </source>
</evidence>
<gene>
    <name evidence="2" type="ORF">KARMA_2409</name>
</gene>
<dbReference type="InterPro" id="IPR019253">
    <property type="entry name" value="DUF2244_TM"/>
</dbReference>
<organism evidence="2 3">
    <name type="scientific">Donghicola eburneus</name>
    <dbReference type="NCBI Taxonomy" id="393278"/>
    <lineage>
        <taxon>Bacteria</taxon>
        <taxon>Pseudomonadati</taxon>
        <taxon>Pseudomonadota</taxon>
        <taxon>Alphaproteobacteria</taxon>
        <taxon>Rhodobacterales</taxon>
        <taxon>Roseobacteraceae</taxon>
        <taxon>Donghicola</taxon>
    </lineage>
</organism>
<evidence type="ECO:0000256" key="1">
    <source>
        <dbReference type="SAM" id="Phobius"/>
    </source>
</evidence>
<dbReference type="Pfam" id="PF10003">
    <property type="entry name" value="DUF2244"/>
    <property type="match status" value="1"/>
</dbReference>
<dbReference type="Proteomes" id="UP000184085">
    <property type="component" value="Unassembled WGS sequence"/>
</dbReference>
<dbReference type="RefSeq" id="WP_072706836.1">
    <property type="nucleotide sequence ID" value="NZ_FMJB01000055.1"/>
</dbReference>
<protein>
    <submittedName>
        <fullName evidence="2">Putative integral membrane protein</fullName>
    </submittedName>
</protein>
<feature type="transmembrane region" description="Helical" evidence="1">
    <location>
        <begin position="35"/>
        <end position="53"/>
    </location>
</feature>
<proteinExistence type="predicted"/>
<reference evidence="3" key="1">
    <citation type="submission" date="2016-09" db="EMBL/GenBank/DDBJ databases">
        <authorList>
            <person name="Wibberg D."/>
        </authorList>
    </citation>
    <scope>NUCLEOTIDE SEQUENCE [LARGE SCALE GENOMIC DNA]</scope>
</reference>
<sequence length="172" mass="19751">MPYEWVKELPDTPTESEGPLAELHLWPYRSLPRKGFVTFFAITSAFIALPLIAMIGSPVMWGLLPFIVIAMGLMWYLLQRSYRDGDVIETMTLWPERVDLLHRDKTGKTSQWTCNIYWAKVSLHPRGGPVPNYVTLKGNSREVEIGAFLSEDERKELYSELLLALPRAARKQ</sequence>
<keyword evidence="3" id="KW-1185">Reference proteome</keyword>
<keyword evidence="1" id="KW-0472">Membrane</keyword>
<keyword evidence="1" id="KW-0812">Transmembrane</keyword>
<name>A0A1M4N2J6_9RHOB</name>
<dbReference type="AlphaFoldDB" id="A0A1M4N2J6"/>
<evidence type="ECO:0000313" key="3">
    <source>
        <dbReference type="Proteomes" id="UP000184085"/>
    </source>
</evidence>